<evidence type="ECO:0000313" key="3">
    <source>
        <dbReference type="Proteomes" id="UP000019275"/>
    </source>
</evidence>
<protein>
    <submittedName>
        <fullName evidence="2">Uncharacterized protein</fullName>
    </submittedName>
</protein>
<dbReference type="Proteomes" id="UP000019275">
    <property type="component" value="Unassembled WGS sequence"/>
</dbReference>
<accession>A0ABN0RJ17</accession>
<proteinExistence type="predicted"/>
<keyword evidence="3" id="KW-1185">Reference proteome</keyword>
<keyword evidence="1" id="KW-0812">Transmembrane</keyword>
<keyword evidence="1" id="KW-0472">Membrane</keyword>
<evidence type="ECO:0000313" key="2">
    <source>
        <dbReference type="EMBL" id="EWH08467.1"/>
    </source>
</evidence>
<dbReference type="EMBL" id="ARZX01000103">
    <property type="protein sequence ID" value="EWH08467.1"/>
    <property type="molecule type" value="Genomic_DNA"/>
</dbReference>
<feature type="transmembrane region" description="Helical" evidence="1">
    <location>
        <begin position="12"/>
        <end position="34"/>
    </location>
</feature>
<evidence type="ECO:0000256" key="1">
    <source>
        <dbReference type="SAM" id="Phobius"/>
    </source>
</evidence>
<feature type="transmembrane region" description="Helical" evidence="1">
    <location>
        <begin position="88"/>
        <end position="105"/>
    </location>
</feature>
<comment type="caution">
    <text evidence="2">The sequence shown here is derived from an EMBL/GenBank/DDBJ whole genome shotgun (WGS) entry which is preliminary data.</text>
</comment>
<sequence length="113" mass="13094">MKLKLYHKIIPILTIPVFGIFVVFYGYQFLSTMSDSNGLWGNMYSYYDLSKTQFAIYKLIVTLILIGLIFSQSIFLVIKNIKKLNKTFVIMAVLIGFWIIAEIYMQTKFIGKG</sequence>
<gene>
    <name evidence="2" type="ORF">KLA_17559</name>
</gene>
<keyword evidence="1" id="KW-1133">Transmembrane helix</keyword>
<organism evidence="2 3">
    <name type="scientific">Cellulophaga geojensis KL-A</name>
    <dbReference type="NCBI Taxonomy" id="1328323"/>
    <lineage>
        <taxon>Bacteria</taxon>
        <taxon>Pseudomonadati</taxon>
        <taxon>Bacteroidota</taxon>
        <taxon>Flavobacteriia</taxon>
        <taxon>Flavobacteriales</taxon>
        <taxon>Flavobacteriaceae</taxon>
        <taxon>Cellulophaga</taxon>
    </lineage>
</organism>
<dbReference type="RefSeq" id="WP_013621103.1">
    <property type="nucleotide sequence ID" value="NZ_ARZX01000103.1"/>
</dbReference>
<reference evidence="2 3" key="1">
    <citation type="journal article" date="2014" name="Genome Announc.">
        <title>Draft Genome Sequence of the Carrageenan-Degrading Bacterium Cellulophaga sp. Strain KL-A, Isolated from Decaying Marine Algae.</title>
        <authorList>
            <person name="Shan D."/>
            <person name="Ying J."/>
            <person name="Li X."/>
            <person name="Gao Z."/>
            <person name="Wei G."/>
            <person name="Shao Z."/>
        </authorList>
    </citation>
    <scope>NUCLEOTIDE SEQUENCE [LARGE SCALE GENOMIC DNA]</scope>
    <source>
        <strain evidence="2 3">KL-A</strain>
    </source>
</reference>
<feature type="transmembrane region" description="Helical" evidence="1">
    <location>
        <begin position="54"/>
        <end position="76"/>
    </location>
</feature>
<name>A0ABN0RJ17_9FLAO</name>